<evidence type="ECO:0000313" key="2">
    <source>
        <dbReference type="Proteomes" id="UP000309997"/>
    </source>
</evidence>
<sequence>MKQQGWLEATQLQQSNHSPSNSRISSLLVSLEASINRGLRQVKQIYSGGNSATRTCSRKLLYGKYVNTTEYST</sequence>
<keyword evidence="2" id="KW-1185">Reference proteome</keyword>
<organism evidence="1 2">
    <name type="scientific">Populus alba</name>
    <name type="common">White poplar</name>
    <dbReference type="NCBI Taxonomy" id="43335"/>
    <lineage>
        <taxon>Eukaryota</taxon>
        <taxon>Viridiplantae</taxon>
        <taxon>Streptophyta</taxon>
        <taxon>Embryophyta</taxon>
        <taxon>Tracheophyta</taxon>
        <taxon>Spermatophyta</taxon>
        <taxon>Magnoliopsida</taxon>
        <taxon>eudicotyledons</taxon>
        <taxon>Gunneridae</taxon>
        <taxon>Pentapetalae</taxon>
        <taxon>rosids</taxon>
        <taxon>fabids</taxon>
        <taxon>Malpighiales</taxon>
        <taxon>Salicaceae</taxon>
        <taxon>Saliceae</taxon>
        <taxon>Populus</taxon>
    </lineage>
</organism>
<name>A0ACC4ANM3_POPAL</name>
<accession>A0ACC4ANM3</accession>
<dbReference type="Proteomes" id="UP000309997">
    <property type="component" value="Unassembled WGS sequence"/>
</dbReference>
<dbReference type="EMBL" id="RCHU02000017">
    <property type="protein sequence ID" value="KAL3567820.1"/>
    <property type="molecule type" value="Genomic_DNA"/>
</dbReference>
<proteinExistence type="predicted"/>
<reference evidence="1 2" key="1">
    <citation type="journal article" date="2024" name="Plant Biotechnol. J.">
        <title>Genome and CRISPR/Cas9 system of a widespread forest tree (Populus alba) in the world.</title>
        <authorList>
            <person name="Liu Y.J."/>
            <person name="Jiang P.F."/>
            <person name="Han X.M."/>
            <person name="Li X.Y."/>
            <person name="Wang H.M."/>
            <person name="Wang Y.J."/>
            <person name="Wang X.X."/>
            <person name="Zeng Q.Y."/>
        </authorList>
    </citation>
    <scope>NUCLEOTIDE SEQUENCE [LARGE SCALE GENOMIC DNA]</scope>
    <source>
        <strain evidence="2">cv. PAL-ZL1</strain>
    </source>
</reference>
<comment type="caution">
    <text evidence="1">The sequence shown here is derived from an EMBL/GenBank/DDBJ whole genome shotgun (WGS) entry which is preliminary data.</text>
</comment>
<gene>
    <name evidence="1" type="ORF">D5086_030471</name>
</gene>
<protein>
    <submittedName>
        <fullName evidence="1">Uncharacterized protein</fullName>
    </submittedName>
</protein>
<evidence type="ECO:0000313" key="1">
    <source>
        <dbReference type="EMBL" id="KAL3567820.1"/>
    </source>
</evidence>